<dbReference type="Gene3D" id="3.40.50.300">
    <property type="entry name" value="P-loop containing nucleotide triphosphate hydrolases"/>
    <property type="match status" value="1"/>
</dbReference>
<dbReference type="AlphaFoldDB" id="A0A4P6Q876"/>
<evidence type="ECO:0000313" key="4">
    <source>
        <dbReference type="Proteomes" id="UP000292235"/>
    </source>
</evidence>
<gene>
    <name evidence="3" type="primary">era2</name>
    <name evidence="3" type="ORF">EKD16_18125</name>
</gene>
<dbReference type="Pfam" id="PF00350">
    <property type="entry name" value="Dynamin_N"/>
    <property type="match status" value="1"/>
</dbReference>
<dbReference type="GO" id="GO:0000028">
    <property type="term" value="P:ribosomal small subunit assembly"/>
    <property type="evidence" value="ECO:0007669"/>
    <property type="project" value="TreeGrafter"/>
</dbReference>
<dbReference type="GO" id="GO:0005525">
    <property type="term" value="F:GTP binding"/>
    <property type="evidence" value="ECO:0007669"/>
    <property type="project" value="InterPro"/>
</dbReference>
<name>A0A4P6Q876_9ACTN</name>
<dbReference type="PANTHER" id="PTHR42698:SF1">
    <property type="entry name" value="GTPASE ERA, MITOCHONDRIAL"/>
    <property type="match status" value="1"/>
</dbReference>
<dbReference type="GO" id="GO:0043024">
    <property type="term" value="F:ribosomal small subunit binding"/>
    <property type="evidence" value="ECO:0007669"/>
    <property type="project" value="TreeGrafter"/>
</dbReference>
<feature type="domain" description="Dynamin N-terminal" evidence="2">
    <location>
        <begin position="113"/>
        <end position="256"/>
    </location>
</feature>
<dbReference type="SUPFAM" id="SSF52540">
    <property type="entry name" value="P-loop containing nucleoside triphosphate hydrolases"/>
    <property type="match status" value="1"/>
</dbReference>
<protein>
    <submittedName>
        <fullName evidence="3">GTPase Era</fullName>
    </submittedName>
</protein>
<dbReference type="KEGG" id="strr:EKD16_18125"/>
<evidence type="ECO:0000259" key="2">
    <source>
        <dbReference type="Pfam" id="PF00350"/>
    </source>
</evidence>
<feature type="region of interest" description="Disordered" evidence="1">
    <location>
        <begin position="406"/>
        <end position="425"/>
    </location>
</feature>
<organism evidence="3 4">
    <name type="scientific">Streptomonospora litoralis</name>
    <dbReference type="NCBI Taxonomy" id="2498135"/>
    <lineage>
        <taxon>Bacteria</taxon>
        <taxon>Bacillati</taxon>
        <taxon>Actinomycetota</taxon>
        <taxon>Actinomycetes</taxon>
        <taxon>Streptosporangiales</taxon>
        <taxon>Nocardiopsidaceae</taxon>
        <taxon>Streptomonospora</taxon>
    </lineage>
</organism>
<reference evidence="3 4" key="1">
    <citation type="submission" date="2019-02" db="EMBL/GenBank/DDBJ databases">
        <authorList>
            <person name="Khodamoradi S."/>
            <person name="Hahnke R.L."/>
            <person name="Kaempfer P."/>
            <person name="Schumann P."/>
            <person name="Rohde M."/>
            <person name="Steinert M."/>
            <person name="Luzhetskyy A."/>
            <person name="Wink J."/>
            <person name="Ruckert C."/>
        </authorList>
    </citation>
    <scope>NUCLEOTIDE SEQUENCE [LARGE SCALE GENOMIC DNA]</scope>
    <source>
        <strain evidence="3 4">M2</strain>
    </source>
</reference>
<proteinExistence type="predicted"/>
<dbReference type="InterPro" id="IPR005662">
    <property type="entry name" value="GTPase_Era-like"/>
</dbReference>
<sequence>MSRPSAMPEATGAGRPGPRAAEGADGHRAAHGRHERANTDADERNGARHRGDDSFDARFEKVLEHLGSRIRSIEFAEGLPGADEGVSARRDVLHQLDDYVLPRVRRPQTPLLIAVAGSTGAGKSTLVNSLVGEQVTTTGVRRPTTNSPVLACNPADADWFSEATFLPTLPRVRQQGLAMPGKDGMLVLAPSEAMPRGVALLDTPDVDSAVSAHHEFAAKFLDAADLWVFVTTSRRYADARVWEFLQVARDRNTSLAVVLSRVPERGRDQLVEHFGAMLEANGLGNAIRFAIPETDQISGERFTSNVADPVRDYLADVAGDLVQRDRVSLRTFIGVIDSFRTRVPDLAKQVEVQVETRRGLEAAVQSAYERAGAEIDDALREGSLMRGNLLARWQDIASSGELMRMMRSRGKRKPRGDEDEESRVRGLERAVHDGLESLVLASAERAVEEVADRWEAVPGGDALAERAGGRGLPTAFIERVGSAVAEWMGGVGEMIAADGATKRSVARVLSFDKQAFTLVLIVELLGFDAAGAASDRRSGPSPNKLLNGVFGADSLRNISTRARDDLRRRIGTLLYEERTRFTDTLAAAKLPEEADAVQLYQATYNLEIAR</sequence>
<feature type="compositionally biased region" description="Basic and acidic residues" evidence="1">
    <location>
        <begin position="35"/>
        <end position="53"/>
    </location>
</feature>
<dbReference type="GO" id="GO:0019843">
    <property type="term" value="F:rRNA binding"/>
    <property type="evidence" value="ECO:0007669"/>
    <property type="project" value="TreeGrafter"/>
</dbReference>
<dbReference type="EMBL" id="CP036455">
    <property type="protein sequence ID" value="QBI55389.1"/>
    <property type="molecule type" value="Genomic_DNA"/>
</dbReference>
<dbReference type="InterPro" id="IPR045063">
    <property type="entry name" value="Dynamin_N"/>
</dbReference>
<dbReference type="GO" id="GO:0005829">
    <property type="term" value="C:cytosol"/>
    <property type="evidence" value="ECO:0007669"/>
    <property type="project" value="TreeGrafter"/>
</dbReference>
<feature type="compositionally biased region" description="Low complexity" evidence="1">
    <location>
        <begin position="8"/>
        <end position="21"/>
    </location>
</feature>
<evidence type="ECO:0000256" key="1">
    <source>
        <dbReference type="SAM" id="MobiDB-lite"/>
    </source>
</evidence>
<keyword evidence="4" id="KW-1185">Reference proteome</keyword>
<evidence type="ECO:0000313" key="3">
    <source>
        <dbReference type="EMBL" id="QBI55389.1"/>
    </source>
</evidence>
<feature type="region of interest" description="Disordered" evidence="1">
    <location>
        <begin position="1"/>
        <end position="53"/>
    </location>
</feature>
<dbReference type="RefSeq" id="WP_131099402.1">
    <property type="nucleotide sequence ID" value="NZ_CP036455.1"/>
</dbReference>
<dbReference type="PANTHER" id="PTHR42698">
    <property type="entry name" value="GTPASE ERA"/>
    <property type="match status" value="1"/>
</dbReference>
<accession>A0A4P6Q876</accession>
<dbReference type="InterPro" id="IPR027417">
    <property type="entry name" value="P-loop_NTPase"/>
</dbReference>
<dbReference type="Proteomes" id="UP000292235">
    <property type="component" value="Chromosome"/>
</dbReference>
<dbReference type="OrthoDB" id="207675at2"/>